<dbReference type="Proteomes" id="UP000681722">
    <property type="component" value="Unassembled WGS sequence"/>
</dbReference>
<dbReference type="CDD" id="cd00051">
    <property type="entry name" value="EFh"/>
    <property type="match status" value="1"/>
</dbReference>
<dbReference type="EC" id="3.5.1.19" evidence="7"/>
<sequence>MVPIALNDDRLKFLFKSASLIQIGMGQKESMSPPPPFDSDPFDCLKRNFTEDELEKCFRHFDSSNQGTWSHDDFRRFLSELFSNKRRPYLLLTELVEQYFQETDFNQDNRIDFNEFQQAWKETLKTTLKPVSALVIVDVQNDFISGSLALHSCPANHQGEEVVPIINRVLTNVRFDVVAYTYDWHPHNHISFYENRYLRPTAPESKINAADAKLLDSVIFVGPPKVEQVLWPAHCVQHTRGADLHKDLILVSNAIHVFKGANPNVDSYSAFWDNMKLAKTSLDDQLRERNVTDVYVVGLATDVCVAATAMHSIENNYRTILIEDACRGVDEKEIEVKRLELNRHGCIFVESTVVPGMVDGIDRRPELTRNMFEENLKKIRLK</sequence>
<dbReference type="InterPro" id="IPR052347">
    <property type="entry name" value="Isochorismatase_Nicotinamidase"/>
</dbReference>
<evidence type="ECO:0000256" key="1">
    <source>
        <dbReference type="ARBA" id="ARBA00006336"/>
    </source>
</evidence>
<dbReference type="InterPro" id="IPR000868">
    <property type="entry name" value="Isochorismatase-like_dom"/>
</dbReference>
<dbReference type="CDD" id="cd01011">
    <property type="entry name" value="nicotinamidase"/>
    <property type="match status" value="1"/>
</dbReference>
<dbReference type="GO" id="GO:0019363">
    <property type="term" value="P:pyridine nucleotide biosynthetic process"/>
    <property type="evidence" value="ECO:0007669"/>
    <property type="project" value="UniProtKB-KW"/>
</dbReference>
<dbReference type="SMART" id="SM00054">
    <property type="entry name" value="EFh"/>
    <property type="match status" value="2"/>
</dbReference>
<dbReference type="GO" id="GO:0008936">
    <property type="term" value="F:nicotinamidase activity"/>
    <property type="evidence" value="ECO:0007669"/>
    <property type="project" value="UniProtKB-EC"/>
</dbReference>
<dbReference type="Pfam" id="PF13499">
    <property type="entry name" value="EF-hand_7"/>
    <property type="match status" value="1"/>
</dbReference>
<dbReference type="InterPro" id="IPR002048">
    <property type="entry name" value="EF_hand_dom"/>
</dbReference>
<dbReference type="EMBL" id="CAJNOQ010004484">
    <property type="protein sequence ID" value="CAF1061375.1"/>
    <property type="molecule type" value="Genomic_DNA"/>
</dbReference>
<keyword evidence="5" id="KW-0106">Calcium</keyword>
<dbReference type="PROSITE" id="PS50222">
    <property type="entry name" value="EF_HAND_2"/>
    <property type="match status" value="2"/>
</dbReference>
<dbReference type="PANTHER" id="PTHR11080">
    <property type="entry name" value="PYRAZINAMIDASE/NICOTINAMIDASE"/>
    <property type="match status" value="1"/>
</dbReference>
<comment type="pathway">
    <text evidence="6">Cofactor biosynthesis; nicotinate biosynthesis; nicotinate from nicotinamide: step 1/1.</text>
</comment>
<dbReference type="Pfam" id="PF00857">
    <property type="entry name" value="Isochorismatase"/>
    <property type="match status" value="1"/>
</dbReference>
<dbReference type="EMBL" id="CAJOBC010004484">
    <property type="protein sequence ID" value="CAF3829653.1"/>
    <property type="molecule type" value="Genomic_DNA"/>
</dbReference>
<comment type="caution">
    <text evidence="10">The sequence shown here is derived from an EMBL/GenBank/DDBJ whole genome shotgun (WGS) entry which is preliminary data.</text>
</comment>
<evidence type="ECO:0000256" key="5">
    <source>
        <dbReference type="ARBA" id="ARBA00022837"/>
    </source>
</evidence>
<dbReference type="AlphaFoldDB" id="A0A814L5C8"/>
<dbReference type="PANTHER" id="PTHR11080:SF2">
    <property type="entry name" value="LD05707P"/>
    <property type="match status" value="1"/>
</dbReference>
<evidence type="ECO:0000256" key="7">
    <source>
        <dbReference type="ARBA" id="ARBA00039017"/>
    </source>
</evidence>
<keyword evidence="12" id="KW-1185">Reference proteome</keyword>
<evidence type="ECO:0000256" key="2">
    <source>
        <dbReference type="ARBA" id="ARBA00022642"/>
    </source>
</evidence>
<evidence type="ECO:0000256" key="6">
    <source>
        <dbReference type="ARBA" id="ARBA00037900"/>
    </source>
</evidence>
<dbReference type="InterPro" id="IPR018247">
    <property type="entry name" value="EF_Hand_1_Ca_BS"/>
</dbReference>
<proteinExistence type="inferred from homology"/>
<keyword evidence="2" id="KW-0662">Pyridine nucleotide biosynthesis</keyword>
<evidence type="ECO:0000313" key="11">
    <source>
        <dbReference type="EMBL" id="CAF3829653.1"/>
    </source>
</evidence>
<evidence type="ECO:0000313" key="10">
    <source>
        <dbReference type="EMBL" id="CAF1061375.1"/>
    </source>
</evidence>
<dbReference type="GO" id="GO:0005509">
    <property type="term" value="F:calcium ion binding"/>
    <property type="evidence" value="ECO:0007669"/>
    <property type="project" value="InterPro"/>
</dbReference>
<dbReference type="SUPFAM" id="SSF52499">
    <property type="entry name" value="Isochorismatase-like hydrolases"/>
    <property type="match status" value="1"/>
</dbReference>
<dbReference type="OrthoDB" id="167809at2759"/>
<feature type="domain" description="EF-hand" evidence="9">
    <location>
        <begin position="49"/>
        <end position="84"/>
    </location>
</feature>
<evidence type="ECO:0000259" key="9">
    <source>
        <dbReference type="PROSITE" id="PS50222"/>
    </source>
</evidence>
<feature type="domain" description="EF-hand" evidence="9">
    <location>
        <begin position="91"/>
        <end position="126"/>
    </location>
</feature>
<dbReference type="Proteomes" id="UP000663829">
    <property type="component" value="Unassembled WGS sequence"/>
</dbReference>
<dbReference type="Gene3D" id="3.40.50.850">
    <property type="entry name" value="Isochorismatase-like"/>
    <property type="match status" value="1"/>
</dbReference>
<evidence type="ECO:0000256" key="8">
    <source>
        <dbReference type="ARBA" id="ARBA00043224"/>
    </source>
</evidence>
<dbReference type="PROSITE" id="PS00018">
    <property type="entry name" value="EF_HAND_1"/>
    <property type="match status" value="1"/>
</dbReference>
<reference evidence="10" key="1">
    <citation type="submission" date="2021-02" db="EMBL/GenBank/DDBJ databases">
        <authorList>
            <person name="Nowell W R."/>
        </authorList>
    </citation>
    <scope>NUCLEOTIDE SEQUENCE</scope>
</reference>
<evidence type="ECO:0000256" key="3">
    <source>
        <dbReference type="ARBA" id="ARBA00022723"/>
    </source>
</evidence>
<accession>A0A814L5C8</accession>
<evidence type="ECO:0000256" key="4">
    <source>
        <dbReference type="ARBA" id="ARBA00022801"/>
    </source>
</evidence>
<protein>
    <recommendedName>
        <fullName evidence="7">nicotinamidase</fullName>
        <ecNumber evidence="7">3.5.1.19</ecNumber>
    </recommendedName>
    <alternativeName>
        <fullName evidence="8">Nicotinamide deamidase</fullName>
    </alternativeName>
</protein>
<name>A0A814L5C8_9BILA</name>
<evidence type="ECO:0000313" key="12">
    <source>
        <dbReference type="Proteomes" id="UP000663829"/>
    </source>
</evidence>
<dbReference type="Gene3D" id="1.10.238.10">
    <property type="entry name" value="EF-hand"/>
    <property type="match status" value="1"/>
</dbReference>
<keyword evidence="4" id="KW-0378">Hydrolase</keyword>
<gene>
    <name evidence="10" type="ORF">GPM918_LOCUS16797</name>
    <name evidence="11" type="ORF">SRO942_LOCUS16796</name>
</gene>
<dbReference type="SUPFAM" id="SSF47473">
    <property type="entry name" value="EF-hand"/>
    <property type="match status" value="1"/>
</dbReference>
<dbReference type="InterPro" id="IPR011992">
    <property type="entry name" value="EF-hand-dom_pair"/>
</dbReference>
<organism evidence="10 12">
    <name type="scientific">Didymodactylos carnosus</name>
    <dbReference type="NCBI Taxonomy" id="1234261"/>
    <lineage>
        <taxon>Eukaryota</taxon>
        <taxon>Metazoa</taxon>
        <taxon>Spiralia</taxon>
        <taxon>Gnathifera</taxon>
        <taxon>Rotifera</taxon>
        <taxon>Eurotatoria</taxon>
        <taxon>Bdelloidea</taxon>
        <taxon>Philodinida</taxon>
        <taxon>Philodinidae</taxon>
        <taxon>Didymodactylos</taxon>
    </lineage>
</organism>
<comment type="similarity">
    <text evidence="1">Belongs to the isochorismatase family.</text>
</comment>
<dbReference type="InterPro" id="IPR036380">
    <property type="entry name" value="Isochorismatase-like_sf"/>
</dbReference>
<keyword evidence="3" id="KW-0479">Metal-binding</keyword>